<dbReference type="Proteomes" id="UP000596742">
    <property type="component" value="Unassembled WGS sequence"/>
</dbReference>
<dbReference type="InterPro" id="IPR009057">
    <property type="entry name" value="Homeodomain-like_sf"/>
</dbReference>
<accession>A0A8B6FAD3</accession>
<sequence>METILRKLGMETFISKFVKEKIYPGIVADMMKLRVECIKHSNAEIVGAGTSFKKEYNISEDILEHLIEAGFSVKDMATSLSISERTLYRRMRVYGIDIRTYTDIDDDDLDISMSQLVG</sequence>
<dbReference type="EMBL" id="UYJE01006453">
    <property type="protein sequence ID" value="VDI46146.1"/>
    <property type="molecule type" value="Genomic_DNA"/>
</dbReference>
<proteinExistence type="predicted"/>
<evidence type="ECO:0000313" key="1">
    <source>
        <dbReference type="EMBL" id="VDI46146.1"/>
    </source>
</evidence>
<name>A0A8B6FAD3_MYTGA</name>
<dbReference type="Gene3D" id="1.10.10.60">
    <property type="entry name" value="Homeodomain-like"/>
    <property type="match status" value="1"/>
</dbReference>
<comment type="caution">
    <text evidence="1">The sequence shown here is derived from an EMBL/GenBank/DDBJ whole genome shotgun (WGS) entry which is preliminary data.</text>
</comment>
<keyword evidence="2" id="KW-1185">Reference proteome</keyword>
<reference evidence="1" key="1">
    <citation type="submission" date="2018-11" db="EMBL/GenBank/DDBJ databases">
        <authorList>
            <person name="Alioto T."/>
            <person name="Alioto T."/>
        </authorList>
    </citation>
    <scope>NUCLEOTIDE SEQUENCE</scope>
</reference>
<dbReference type="SUPFAM" id="SSF46689">
    <property type="entry name" value="Homeodomain-like"/>
    <property type="match status" value="1"/>
</dbReference>
<gene>
    <name evidence="1" type="ORF">MGAL_10B050601</name>
</gene>
<organism evidence="1 2">
    <name type="scientific">Mytilus galloprovincialis</name>
    <name type="common">Mediterranean mussel</name>
    <dbReference type="NCBI Taxonomy" id="29158"/>
    <lineage>
        <taxon>Eukaryota</taxon>
        <taxon>Metazoa</taxon>
        <taxon>Spiralia</taxon>
        <taxon>Lophotrochozoa</taxon>
        <taxon>Mollusca</taxon>
        <taxon>Bivalvia</taxon>
        <taxon>Autobranchia</taxon>
        <taxon>Pteriomorphia</taxon>
        <taxon>Mytilida</taxon>
        <taxon>Mytiloidea</taxon>
        <taxon>Mytilidae</taxon>
        <taxon>Mytilinae</taxon>
        <taxon>Mytilus</taxon>
    </lineage>
</organism>
<evidence type="ECO:0000313" key="2">
    <source>
        <dbReference type="Proteomes" id="UP000596742"/>
    </source>
</evidence>
<protein>
    <submittedName>
        <fullName evidence="1">Uncharacterized protein</fullName>
    </submittedName>
</protein>
<dbReference type="AlphaFoldDB" id="A0A8B6FAD3"/>